<organism evidence="4 5">
    <name type="scientific">Ilumatobacter coccineus</name>
    <dbReference type="NCBI Taxonomy" id="467094"/>
    <lineage>
        <taxon>Bacteria</taxon>
        <taxon>Bacillati</taxon>
        <taxon>Actinomycetota</taxon>
        <taxon>Acidimicrobiia</taxon>
        <taxon>Acidimicrobiales</taxon>
        <taxon>Ilumatobacteraceae</taxon>
        <taxon>Ilumatobacter</taxon>
    </lineage>
</organism>
<dbReference type="AlphaFoldDB" id="A0A2G6KFR8"/>
<dbReference type="GO" id="GO:0003700">
    <property type="term" value="F:DNA-binding transcription factor activity"/>
    <property type="evidence" value="ECO:0007669"/>
    <property type="project" value="InterPro"/>
</dbReference>
<feature type="domain" description="HTH merR-type" evidence="3">
    <location>
        <begin position="9"/>
        <end position="83"/>
    </location>
</feature>
<dbReference type="Proteomes" id="UP000230914">
    <property type="component" value="Unassembled WGS sequence"/>
</dbReference>
<dbReference type="SUPFAM" id="SSF46955">
    <property type="entry name" value="Putative DNA-binding domain"/>
    <property type="match status" value="1"/>
</dbReference>
<accession>A0A2G6KFR8</accession>
<dbReference type="EMBL" id="PDSL01000017">
    <property type="protein sequence ID" value="PIE34511.1"/>
    <property type="molecule type" value="Genomic_DNA"/>
</dbReference>
<feature type="compositionally biased region" description="Low complexity" evidence="2">
    <location>
        <begin position="122"/>
        <end position="144"/>
    </location>
</feature>
<dbReference type="InterPro" id="IPR000551">
    <property type="entry name" value="MerR-type_HTH_dom"/>
</dbReference>
<dbReference type="GO" id="GO:0003677">
    <property type="term" value="F:DNA binding"/>
    <property type="evidence" value="ECO:0007669"/>
    <property type="project" value="UniProtKB-KW"/>
</dbReference>
<evidence type="ECO:0000259" key="3">
    <source>
        <dbReference type="PROSITE" id="PS50937"/>
    </source>
</evidence>
<evidence type="ECO:0000256" key="2">
    <source>
        <dbReference type="SAM" id="MobiDB-lite"/>
    </source>
</evidence>
<keyword evidence="1" id="KW-0238">DNA-binding</keyword>
<evidence type="ECO:0000313" key="4">
    <source>
        <dbReference type="EMBL" id="PIE34511.1"/>
    </source>
</evidence>
<dbReference type="PANTHER" id="PTHR30204:SF89">
    <property type="entry name" value="HTH MERR-TYPE DOMAIN-CONTAINING PROTEIN"/>
    <property type="match status" value="1"/>
</dbReference>
<comment type="caution">
    <text evidence="4">The sequence shown here is derived from an EMBL/GenBank/DDBJ whole genome shotgun (WGS) entry which is preliminary data.</text>
</comment>
<evidence type="ECO:0000256" key="1">
    <source>
        <dbReference type="ARBA" id="ARBA00023125"/>
    </source>
</evidence>
<proteinExistence type="predicted"/>
<reference evidence="4 5" key="1">
    <citation type="submission" date="2017-10" db="EMBL/GenBank/DDBJ databases">
        <title>Novel microbial diversity and functional potential in the marine mammal oral microbiome.</title>
        <authorList>
            <person name="Dudek N.K."/>
            <person name="Sun C.L."/>
            <person name="Burstein D."/>
            <person name="Kantor R.S."/>
            <person name="Aliaga Goltsman D.S."/>
            <person name="Bik E.M."/>
            <person name="Thomas B.C."/>
            <person name="Banfield J.F."/>
            <person name="Relman D.A."/>
        </authorList>
    </citation>
    <scope>NUCLEOTIDE SEQUENCE [LARGE SCALE GENOMIC DNA]</scope>
    <source>
        <strain evidence="4">DOLJORAL78_61_10</strain>
    </source>
</reference>
<evidence type="ECO:0000313" key="5">
    <source>
        <dbReference type="Proteomes" id="UP000230914"/>
    </source>
</evidence>
<protein>
    <submittedName>
        <fullName evidence="4">MerR family transcriptional regulator</fullName>
    </submittedName>
</protein>
<dbReference type="PROSITE" id="PS50937">
    <property type="entry name" value="HTH_MERR_2"/>
    <property type="match status" value="1"/>
</dbReference>
<name>A0A2G6KFR8_9ACTN</name>
<gene>
    <name evidence="4" type="ORF">CSA55_00615</name>
</gene>
<dbReference type="CDD" id="cd00592">
    <property type="entry name" value="HTH_MerR-like"/>
    <property type="match status" value="1"/>
</dbReference>
<dbReference type="InterPro" id="IPR009061">
    <property type="entry name" value="DNA-bd_dom_put_sf"/>
</dbReference>
<dbReference type="PANTHER" id="PTHR30204">
    <property type="entry name" value="REDOX-CYCLING DRUG-SENSING TRANSCRIPTIONAL ACTIVATOR SOXR"/>
    <property type="match status" value="1"/>
</dbReference>
<dbReference type="SMART" id="SM00422">
    <property type="entry name" value="HTH_MERR"/>
    <property type="match status" value="1"/>
</dbReference>
<sequence length="271" mass="30109">MASPSNQRYLSIGEVLSLLVAEFPDVTISKIRFLESQGLISPERTPSGYRKFYDEDVDLLRVILTEQQENYLPLKVIRNRLESGQIDPTGEHLRPAPWDQGNTDTTNEIIVPADVPDDRVAAHPSATQASTTSSPSAPTDGATTQLMPGVTLGRSEFCALVSMTDDELTRLEDYGVITPGDDHGYDAHAVAIAKPAVAFLRAGIEARHLRQWRTAAEREVSLYEQLIIPRLRHRDPRAREQAQAELRRLDGLGAELRSALTQHALANYFTR</sequence>
<dbReference type="InterPro" id="IPR047057">
    <property type="entry name" value="MerR_fam"/>
</dbReference>
<dbReference type="Pfam" id="PF00376">
    <property type="entry name" value="MerR"/>
    <property type="match status" value="1"/>
</dbReference>
<feature type="region of interest" description="Disordered" evidence="2">
    <location>
        <begin position="121"/>
        <end position="147"/>
    </location>
</feature>
<dbReference type="Gene3D" id="1.10.1660.10">
    <property type="match status" value="1"/>
</dbReference>